<evidence type="ECO:0000256" key="10">
    <source>
        <dbReference type="RuleBase" id="RU367108"/>
    </source>
</evidence>
<sequence length="846" mass="95845">MWCANHPLQTREAWLFVNSVFPIRLGIWDIRYYVGVLREESLLDSLGTRLSAVKTHGFKVLSLEPYPKDGGVFVHFSYAAHETEEHAIDAIESDLKDEIESHGGMPSWLGLSRGSVWLVKGRPWREDMNRYPSTVVKVAFEGPDIREEALYHLYRPYGRIYNISPPAPVPSGMLRFSQIAFQRVRSATVARNVTHGFHLPKEGSVTRLLTSYERPLQAHAIRDWITGHPRIFLPILFFLLGTLTYTVFDPIRTLFVEGKMLNCFDFREYDVYKWLRRQALDRLVLRQEDMDDSGPDQDVWRERRAAEIALRSYLADLPGTVVLVHGPQGSGKWRMVSTVIRDTGRKALVIDYAELNKAPSDSRLVAALAQQTGYRPIFTFLNSLNNLIDIATMGVIGQKAGLSSSLQDQLKQILEVVGTALRRVSRRLQSEAKQRIEAERQTEARRECEVRVREAIRAGTWHDPRLDAVVGVGVISELGVGDEPLNGLVISSSGSKDAGALAFEERRRAAEGELARKERSMKETRTIESLPVVVIKNYAARGRTNRQELLEVLSQWAATLIENQVAHVVVISENRENAKLLARALPSKPLNFIALSDADVQSALLFVKKRLRDAVITFELTPEQTACVERLGGRASDLESLIHKVHSGQSIEDAVEDIISRAVGELRKNAFGEDTDEAKMLPWSREQVWTVLKQLSQKPELPYYQILVDFPFKGDEAPLRAMENAELISIVIWNGRPSTIRPGRPVLKYCFQQLVHDPVFQATQDLALNQTLISSAETAVKSCESELNTLQEMAVRESWTHRLWGRGRASAERMRYLSRKMYAAQQKIQSLEKQNAELRRVLDKQV</sequence>
<dbReference type="GO" id="GO:0003723">
    <property type="term" value="F:RNA binding"/>
    <property type="evidence" value="ECO:0007669"/>
    <property type="project" value="UniProtKB-UniRule"/>
</dbReference>
<dbReference type="PANTHER" id="PTHR32198">
    <property type="entry name" value="MITOCHONDRIAL ESCAPE PROTEIN 2"/>
    <property type="match status" value="1"/>
</dbReference>
<evidence type="ECO:0000259" key="12">
    <source>
        <dbReference type="Pfam" id="PF10443"/>
    </source>
</evidence>
<dbReference type="InterPro" id="IPR018850">
    <property type="entry name" value="Mt_escape_2_C"/>
</dbReference>
<accession>A0A0C9ZEF4</accession>
<evidence type="ECO:0000313" key="14">
    <source>
        <dbReference type="Proteomes" id="UP000054018"/>
    </source>
</evidence>
<proteinExistence type="inferred from homology"/>
<keyword evidence="7 10" id="KW-0496">Mitochondrion</keyword>
<feature type="domain" description="Mitochondrial escape protein 2 C-terminal" evidence="12">
    <location>
        <begin position="308"/>
        <end position="793"/>
    </location>
</feature>
<dbReference type="Proteomes" id="UP000054018">
    <property type="component" value="Unassembled WGS sequence"/>
</dbReference>
<name>A0A0C9ZEF4_9AGAM</name>
<evidence type="ECO:0000313" key="13">
    <source>
        <dbReference type="EMBL" id="KIK18318.1"/>
    </source>
</evidence>
<reference evidence="13 14" key="1">
    <citation type="submission" date="2014-04" db="EMBL/GenBank/DDBJ databases">
        <authorList>
            <consortium name="DOE Joint Genome Institute"/>
            <person name="Kuo A."/>
            <person name="Kohler A."/>
            <person name="Costa M.D."/>
            <person name="Nagy L.G."/>
            <person name="Floudas D."/>
            <person name="Copeland A."/>
            <person name="Barry K.W."/>
            <person name="Cichocki N."/>
            <person name="Veneault-Fourrey C."/>
            <person name="LaButti K."/>
            <person name="Lindquist E.A."/>
            <person name="Lipzen A."/>
            <person name="Lundell T."/>
            <person name="Morin E."/>
            <person name="Murat C."/>
            <person name="Sun H."/>
            <person name="Tunlid A."/>
            <person name="Henrissat B."/>
            <person name="Grigoriev I.V."/>
            <person name="Hibbett D.S."/>
            <person name="Martin F."/>
            <person name="Nordberg H.P."/>
            <person name="Cantor M.N."/>
            <person name="Hua S.X."/>
        </authorList>
    </citation>
    <scope>NUCLEOTIDE SEQUENCE [LARGE SCALE GENOMIC DNA]</scope>
    <source>
        <strain evidence="13 14">441</strain>
    </source>
</reference>
<keyword evidence="10" id="KW-0507">mRNA processing</keyword>
<feature type="coiled-coil region" evidence="11">
    <location>
        <begin position="773"/>
        <end position="841"/>
    </location>
</feature>
<keyword evidence="14" id="KW-1185">Reference proteome</keyword>
<evidence type="ECO:0000256" key="6">
    <source>
        <dbReference type="ARBA" id="ARBA00022989"/>
    </source>
</evidence>
<gene>
    <name evidence="13" type="ORF">PISMIDRAFT_109785</name>
</gene>
<evidence type="ECO:0000256" key="11">
    <source>
        <dbReference type="SAM" id="Coils"/>
    </source>
</evidence>
<dbReference type="OrthoDB" id="10267654at2759"/>
<dbReference type="GO" id="GO:0006397">
    <property type="term" value="P:mRNA processing"/>
    <property type="evidence" value="ECO:0007669"/>
    <property type="project" value="UniProtKB-UniRule"/>
</dbReference>
<evidence type="ECO:0000256" key="5">
    <source>
        <dbReference type="ARBA" id="ARBA00022792"/>
    </source>
</evidence>
<dbReference type="GO" id="GO:0005743">
    <property type="term" value="C:mitochondrial inner membrane"/>
    <property type="evidence" value="ECO:0007669"/>
    <property type="project" value="UniProtKB-SubCell"/>
</dbReference>
<dbReference type="STRING" id="765257.A0A0C9ZEF4"/>
<evidence type="ECO:0000256" key="3">
    <source>
        <dbReference type="ARBA" id="ARBA00020222"/>
    </source>
</evidence>
<comment type="function">
    <text evidence="9 10">Plays a role in maintaining the mitochondrial genome and in controlling the mtDNA escape. Involved in the regulation of mtDNA nucleotide structure and number. May have a dispensable role in early maturation of pre-rRNA.</text>
</comment>
<dbReference type="InterPro" id="IPR039627">
    <property type="entry name" value="Yme2_C"/>
</dbReference>
<dbReference type="AlphaFoldDB" id="A0A0C9ZEF4"/>
<protein>
    <recommendedName>
        <fullName evidence="3 10">Mitochondrial escape protein 2</fullName>
    </recommendedName>
</protein>
<dbReference type="Pfam" id="PF10443">
    <property type="entry name" value="RNA12"/>
    <property type="match status" value="1"/>
</dbReference>
<keyword evidence="11" id="KW-0175">Coiled coil</keyword>
<comment type="similarity">
    <text evidence="2 10">Belongs to the YME2 family.</text>
</comment>
<reference evidence="14" key="2">
    <citation type="submission" date="2015-01" db="EMBL/GenBank/DDBJ databases">
        <title>Evolutionary Origins and Diversification of the Mycorrhizal Mutualists.</title>
        <authorList>
            <consortium name="DOE Joint Genome Institute"/>
            <consortium name="Mycorrhizal Genomics Consortium"/>
            <person name="Kohler A."/>
            <person name="Kuo A."/>
            <person name="Nagy L.G."/>
            <person name="Floudas D."/>
            <person name="Copeland A."/>
            <person name="Barry K.W."/>
            <person name="Cichocki N."/>
            <person name="Veneault-Fourrey C."/>
            <person name="LaButti K."/>
            <person name="Lindquist E.A."/>
            <person name="Lipzen A."/>
            <person name="Lundell T."/>
            <person name="Morin E."/>
            <person name="Murat C."/>
            <person name="Riley R."/>
            <person name="Ohm R."/>
            <person name="Sun H."/>
            <person name="Tunlid A."/>
            <person name="Henrissat B."/>
            <person name="Grigoriev I.V."/>
            <person name="Hibbett D.S."/>
            <person name="Martin F."/>
        </authorList>
    </citation>
    <scope>NUCLEOTIDE SEQUENCE [LARGE SCALE GENOMIC DNA]</scope>
    <source>
        <strain evidence="14">441</strain>
    </source>
</reference>
<comment type="subcellular location">
    <subcellularLocation>
        <location evidence="1 10">Mitochondrion inner membrane</location>
        <topology evidence="1 10">Single-pass membrane protein</topology>
    </subcellularLocation>
</comment>
<organism evidence="13 14">
    <name type="scientific">Pisolithus microcarpus 441</name>
    <dbReference type="NCBI Taxonomy" id="765257"/>
    <lineage>
        <taxon>Eukaryota</taxon>
        <taxon>Fungi</taxon>
        <taxon>Dikarya</taxon>
        <taxon>Basidiomycota</taxon>
        <taxon>Agaricomycotina</taxon>
        <taxon>Agaricomycetes</taxon>
        <taxon>Agaricomycetidae</taxon>
        <taxon>Boletales</taxon>
        <taxon>Sclerodermatineae</taxon>
        <taxon>Pisolithaceae</taxon>
        <taxon>Pisolithus</taxon>
    </lineage>
</organism>
<keyword evidence="4" id="KW-0812">Transmembrane</keyword>
<evidence type="ECO:0000256" key="2">
    <source>
        <dbReference type="ARBA" id="ARBA00010320"/>
    </source>
</evidence>
<evidence type="ECO:0000256" key="1">
    <source>
        <dbReference type="ARBA" id="ARBA00004434"/>
    </source>
</evidence>
<evidence type="ECO:0000256" key="8">
    <source>
        <dbReference type="ARBA" id="ARBA00023136"/>
    </source>
</evidence>
<keyword evidence="5 10" id="KW-0999">Mitochondrion inner membrane</keyword>
<keyword evidence="6" id="KW-1133">Transmembrane helix</keyword>
<keyword evidence="10" id="KW-0694">RNA-binding</keyword>
<dbReference type="PANTHER" id="PTHR32198:SF2">
    <property type="entry name" value="MITOCHONDRIAL ESCAPE PROTEIN 2"/>
    <property type="match status" value="1"/>
</dbReference>
<evidence type="ECO:0000256" key="7">
    <source>
        <dbReference type="ARBA" id="ARBA00023128"/>
    </source>
</evidence>
<evidence type="ECO:0000256" key="9">
    <source>
        <dbReference type="ARBA" id="ARBA00025276"/>
    </source>
</evidence>
<dbReference type="EMBL" id="KN833808">
    <property type="protein sequence ID" value="KIK18318.1"/>
    <property type="molecule type" value="Genomic_DNA"/>
</dbReference>
<evidence type="ECO:0000256" key="4">
    <source>
        <dbReference type="ARBA" id="ARBA00022692"/>
    </source>
</evidence>
<keyword evidence="8" id="KW-0472">Membrane</keyword>
<dbReference type="HOGENOM" id="CLU_007861_1_0_1"/>